<dbReference type="InterPro" id="IPR039426">
    <property type="entry name" value="TonB-dep_rcpt-like"/>
</dbReference>
<dbReference type="OrthoDB" id="9803050at2"/>
<evidence type="ECO:0000313" key="2">
    <source>
        <dbReference type="EMBL" id="MVT44878.1"/>
    </source>
</evidence>
<accession>A0A6N8JKX9</accession>
<dbReference type="EMBL" id="WRXO01000013">
    <property type="protein sequence ID" value="MVT44878.1"/>
    <property type="molecule type" value="Genomic_DNA"/>
</dbReference>
<dbReference type="GO" id="GO:0044718">
    <property type="term" value="P:siderophore transmembrane transport"/>
    <property type="evidence" value="ECO:0007669"/>
    <property type="project" value="TreeGrafter"/>
</dbReference>
<keyword evidence="3" id="KW-1185">Reference proteome</keyword>
<dbReference type="Proteomes" id="UP000468388">
    <property type="component" value="Unassembled WGS sequence"/>
</dbReference>
<dbReference type="InterPro" id="IPR008969">
    <property type="entry name" value="CarboxyPept-like_regulatory"/>
</dbReference>
<dbReference type="AlphaFoldDB" id="A0A6N8JKX9"/>
<evidence type="ECO:0008006" key="4">
    <source>
        <dbReference type="Google" id="ProtNLM"/>
    </source>
</evidence>
<gene>
    <name evidence="2" type="ORF">GO495_30080</name>
</gene>
<dbReference type="SUPFAM" id="SSF56935">
    <property type="entry name" value="Porins"/>
    <property type="match status" value="1"/>
</dbReference>
<keyword evidence="1" id="KW-0732">Signal</keyword>
<reference evidence="2 3" key="1">
    <citation type="submission" date="2019-12" db="EMBL/GenBank/DDBJ databases">
        <title>The draft genomic sequence of strain Chitinophaga oryziterrae JCM 16595.</title>
        <authorList>
            <person name="Zhang X."/>
        </authorList>
    </citation>
    <scope>NUCLEOTIDE SEQUENCE [LARGE SCALE GENOMIC DNA]</scope>
    <source>
        <strain evidence="2 3">JCM 16595</strain>
    </source>
</reference>
<dbReference type="Gene3D" id="2.60.40.1120">
    <property type="entry name" value="Carboxypeptidase-like, regulatory domain"/>
    <property type="match status" value="1"/>
</dbReference>
<evidence type="ECO:0000313" key="3">
    <source>
        <dbReference type="Proteomes" id="UP000468388"/>
    </source>
</evidence>
<comment type="caution">
    <text evidence="2">The sequence shown here is derived from an EMBL/GenBank/DDBJ whole genome shotgun (WGS) entry which is preliminary data.</text>
</comment>
<dbReference type="PANTHER" id="PTHR30069:SF29">
    <property type="entry name" value="HEMOGLOBIN AND HEMOGLOBIN-HAPTOGLOBIN-BINDING PROTEIN 1-RELATED"/>
    <property type="match status" value="1"/>
</dbReference>
<evidence type="ECO:0000256" key="1">
    <source>
        <dbReference type="ARBA" id="ARBA00022729"/>
    </source>
</evidence>
<proteinExistence type="predicted"/>
<dbReference type="SUPFAM" id="SSF49464">
    <property type="entry name" value="Carboxypeptidase regulatory domain-like"/>
    <property type="match status" value="1"/>
</dbReference>
<name>A0A6N8JKX9_9BACT</name>
<dbReference type="PANTHER" id="PTHR30069">
    <property type="entry name" value="TONB-DEPENDENT OUTER MEMBRANE RECEPTOR"/>
    <property type="match status" value="1"/>
</dbReference>
<sequence length="833" mass="93778">MLRFLLAVAGCFLLSDGMAQSSLLKIKFYCQATEGSANAVLHDLATYSKINIEYAPSSLDSTLIISLPAGETSLGAALNRTLAGQKVSIIERNNKIIIVAAGSPLEAAEKYVLYGFVQLENSLEPLPFASIRETSTGTLCQSNVFGFYSISLPSGKHALQVSFTGSSSRIVTIDLDKNRNLNLALSPAMLPEAKVEAGNMLKRDAGIKLDRYQSGIYSNMLGGTDPVRAVYLLPGNMESQESGGKLLVRGGDPGESLFLLDGNQVFNPAHLLGEVSILANTSIKSVQQYKNDFPARLSGGISSVTEINTKDGNMERWSGEGEAGINSLSFTLEGPLKKNRTAIMLSSRQSLGDVANHDLLAYDAAFSDTHIKATHIFNRNNKLQLSAYVGTDRLHLSQDNPEYLQKWNNRLFTVNWNHISGTRSFVNTTLNVSNYDNYIGLMYNVPDEYNKGAVFNNYSSGTRYEAKTQVELTISPHLQSRFGGRFEHNNIHSYNTLITYYFVEDLDSFSSGKRTLGFSDIMVYYENEIRIGANFLIRPGVHFNACNYDNYSYHAWQPRFFSSYRINESQQINLSYTQIGQLLHLVTSPYPGMNREVWIPGSKLLKPEESKMLNIGYQYKSRSKLHLTTDIYYKETNNVTGFTQTSNILFNNDSIEKKIMTGKASGYGAELMVEKKYNKWKTIFSYTLSWSWRQFDSIYNGSKQPYRYDRRHNLNLLIQYQPIKKLELSVLWHFNTGDWITLPSSVSFNPDITTPTNTPFRGPETNRLNCNASYYFDTGKIRHRVTTGIHAVNQSAMKYSTEIITAENKSYDITTSPNQLFKYSWYLTYNISF</sequence>
<dbReference type="Pfam" id="PF13715">
    <property type="entry name" value="CarbopepD_reg_2"/>
    <property type="match status" value="1"/>
</dbReference>
<dbReference type="GO" id="GO:0009279">
    <property type="term" value="C:cell outer membrane"/>
    <property type="evidence" value="ECO:0007669"/>
    <property type="project" value="TreeGrafter"/>
</dbReference>
<dbReference type="RefSeq" id="WP_157303666.1">
    <property type="nucleotide sequence ID" value="NZ_BAAAZB010000005.1"/>
</dbReference>
<protein>
    <recommendedName>
        <fullName evidence="4">TonB-dependent receptor plug domain-containing protein</fullName>
    </recommendedName>
</protein>
<dbReference type="GO" id="GO:0015344">
    <property type="term" value="F:siderophore uptake transmembrane transporter activity"/>
    <property type="evidence" value="ECO:0007669"/>
    <property type="project" value="TreeGrafter"/>
</dbReference>
<organism evidence="2 3">
    <name type="scientific">Chitinophaga oryziterrae</name>
    <dbReference type="NCBI Taxonomy" id="1031224"/>
    <lineage>
        <taxon>Bacteria</taxon>
        <taxon>Pseudomonadati</taxon>
        <taxon>Bacteroidota</taxon>
        <taxon>Chitinophagia</taxon>
        <taxon>Chitinophagales</taxon>
        <taxon>Chitinophagaceae</taxon>
        <taxon>Chitinophaga</taxon>
    </lineage>
</organism>